<dbReference type="OrthoDB" id="1143964at2"/>
<feature type="transmembrane region" description="Helical" evidence="1">
    <location>
        <begin position="117"/>
        <end position="138"/>
    </location>
</feature>
<evidence type="ECO:0008006" key="4">
    <source>
        <dbReference type="Google" id="ProtNLM"/>
    </source>
</evidence>
<dbReference type="STRING" id="1224947.SAMN05216480_101388"/>
<dbReference type="RefSeq" id="WP_093022237.1">
    <property type="nucleotide sequence ID" value="NZ_FPBK01000001.1"/>
</dbReference>
<accession>A0A1I7EXG0</accession>
<feature type="transmembrane region" description="Helical" evidence="1">
    <location>
        <begin position="86"/>
        <end position="105"/>
    </location>
</feature>
<reference evidence="2 3" key="1">
    <citation type="submission" date="2016-10" db="EMBL/GenBank/DDBJ databases">
        <authorList>
            <person name="de Groot N.N."/>
        </authorList>
    </citation>
    <scope>NUCLEOTIDE SEQUENCE [LARGE SCALE GENOMIC DNA]</scope>
    <source>
        <strain evidence="2 3">CGMCC 1.12333</strain>
    </source>
</reference>
<keyword evidence="1" id="KW-0472">Membrane</keyword>
<evidence type="ECO:0000313" key="2">
    <source>
        <dbReference type="EMBL" id="SFU28640.1"/>
    </source>
</evidence>
<feature type="transmembrane region" description="Helical" evidence="1">
    <location>
        <begin position="12"/>
        <end position="31"/>
    </location>
</feature>
<name>A0A1I7EXG0_9FLAO</name>
<evidence type="ECO:0000256" key="1">
    <source>
        <dbReference type="SAM" id="Phobius"/>
    </source>
</evidence>
<protein>
    <recommendedName>
        <fullName evidence="4">Sugar transporter</fullName>
    </recommendedName>
</protein>
<dbReference type="EMBL" id="FPBK01000001">
    <property type="protein sequence ID" value="SFU28640.1"/>
    <property type="molecule type" value="Genomic_DNA"/>
</dbReference>
<keyword evidence="1" id="KW-0812">Transmembrane</keyword>
<keyword evidence="1" id="KW-1133">Transmembrane helix</keyword>
<proteinExistence type="predicted"/>
<dbReference type="Proteomes" id="UP000199138">
    <property type="component" value="Unassembled WGS sequence"/>
</dbReference>
<gene>
    <name evidence="2" type="ORF">SAMN05216480_101388</name>
</gene>
<organism evidence="2 3">
    <name type="scientific">Pustulibacterium marinum</name>
    <dbReference type="NCBI Taxonomy" id="1224947"/>
    <lineage>
        <taxon>Bacteria</taxon>
        <taxon>Pseudomonadati</taxon>
        <taxon>Bacteroidota</taxon>
        <taxon>Flavobacteriia</taxon>
        <taxon>Flavobacteriales</taxon>
        <taxon>Flavobacteriaceae</taxon>
        <taxon>Pustulibacterium</taxon>
    </lineage>
</organism>
<sequence>MTTTSVKPPISFWIISALAIIWNVMGVLAFIGDLMITDELLAQMPETERNLRAQFPEWSTTVYGIATISGAIAALLMSLRKKLSHYVFLISLLAVLVQMYYTIFVVKVADVMGPTSLIFPIIIIGIGIFLLAYTFYALKKQWLK</sequence>
<evidence type="ECO:0000313" key="3">
    <source>
        <dbReference type="Proteomes" id="UP000199138"/>
    </source>
</evidence>
<dbReference type="AlphaFoldDB" id="A0A1I7EXG0"/>
<keyword evidence="3" id="KW-1185">Reference proteome</keyword>
<feature type="transmembrane region" description="Helical" evidence="1">
    <location>
        <begin position="61"/>
        <end position="79"/>
    </location>
</feature>